<organism evidence="2 3">
    <name type="scientific">Aphis craccivora</name>
    <name type="common">Cowpea aphid</name>
    <dbReference type="NCBI Taxonomy" id="307492"/>
    <lineage>
        <taxon>Eukaryota</taxon>
        <taxon>Metazoa</taxon>
        <taxon>Ecdysozoa</taxon>
        <taxon>Arthropoda</taxon>
        <taxon>Hexapoda</taxon>
        <taxon>Insecta</taxon>
        <taxon>Pterygota</taxon>
        <taxon>Neoptera</taxon>
        <taxon>Paraneoptera</taxon>
        <taxon>Hemiptera</taxon>
        <taxon>Sternorrhyncha</taxon>
        <taxon>Aphidomorpha</taxon>
        <taxon>Aphidoidea</taxon>
        <taxon>Aphididae</taxon>
        <taxon>Aphidini</taxon>
        <taxon>Aphis</taxon>
        <taxon>Aphis</taxon>
    </lineage>
</organism>
<dbReference type="PANTHER" id="PTHR34415:SF1">
    <property type="entry name" value="INTEGRASE CATALYTIC DOMAIN-CONTAINING PROTEIN"/>
    <property type="match status" value="1"/>
</dbReference>
<evidence type="ECO:0000259" key="1">
    <source>
        <dbReference type="Pfam" id="PF25273"/>
    </source>
</evidence>
<feature type="domain" description="DUF7869" evidence="1">
    <location>
        <begin position="298"/>
        <end position="438"/>
    </location>
</feature>
<accession>A0A6G0YA53</accession>
<gene>
    <name evidence="2" type="ORF">FWK35_00015320</name>
</gene>
<dbReference type="InterPro" id="IPR057191">
    <property type="entry name" value="DUF7869"/>
</dbReference>
<dbReference type="OrthoDB" id="6627773at2759"/>
<dbReference type="EMBL" id="VUJU01005171">
    <property type="protein sequence ID" value="KAF0752077.1"/>
    <property type="molecule type" value="Genomic_DNA"/>
</dbReference>
<reference evidence="2 3" key="1">
    <citation type="submission" date="2019-08" db="EMBL/GenBank/DDBJ databases">
        <title>Whole genome of Aphis craccivora.</title>
        <authorList>
            <person name="Voronova N.V."/>
            <person name="Shulinski R.S."/>
            <person name="Bandarenka Y.V."/>
            <person name="Zhorov D.G."/>
            <person name="Warner D."/>
        </authorList>
    </citation>
    <scope>NUCLEOTIDE SEQUENCE [LARGE SCALE GENOMIC DNA]</scope>
    <source>
        <strain evidence="2">180601</strain>
        <tissue evidence="2">Whole Body</tissue>
    </source>
</reference>
<proteinExistence type="predicted"/>
<comment type="caution">
    <text evidence="2">The sequence shown here is derived from an EMBL/GenBank/DDBJ whole genome shotgun (WGS) entry which is preliminary data.</text>
</comment>
<dbReference type="PANTHER" id="PTHR34415">
    <property type="entry name" value="INTEGRASE CATALYTIC DOMAIN-CONTAINING PROTEIN"/>
    <property type="match status" value="1"/>
</dbReference>
<keyword evidence="3" id="KW-1185">Reference proteome</keyword>
<dbReference type="AlphaFoldDB" id="A0A6G0YA53"/>
<evidence type="ECO:0000313" key="3">
    <source>
        <dbReference type="Proteomes" id="UP000478052"/>
    </source>
</evidence>
<evidence type="ECO:0000313" key="2">
    <source>
        <dbReference type="EMBL" id="KAF0752077.1"/>
    </source>
</evidence>
<name>A0A6G0YA53_APHCR</name>
<dbReference type="Pfam" id="PF25273">
    <property type="entry name" value="DUF7869"/>
    <property type="match status" value="1"/>
</dbReference>
<dbReference type="Proteomes" id="UP000478052">
    <property type="component" value="Unassembled WGS sequence"/>
</dbReference>
<protein>
    <recommendedName>
        <fullName evidence="1">DUF7869 domain-containing protein</fullName>
    </recommendedName>
</protein>
<sequence>MELVNTDVINNDDQTRKRKTKNTHLYQRNIIKSAKLTGSSYVNHRKKEVSALIVGESCRCRDKCFEKYGLETIQVVFDFFHNFENFQTKDEQDQYLQGLIDVVAVKRRRKSTKEKLNDGEDPKRDFSFNYHVMFGNQREKVCRQAFISIFALSCKKIRRLRDLKVNNEIAKDKRGRHTSNTLPDDLKHKICEHISSFPIDTCCTCESLNIKIKSPHLNDAAKRVAVAEMMVHKRKAKYYACIKKEVEDKQNNVNENVLAITMDYMMNVPLPKIPVQELFYLRQLTGYVFCIQNIKQNKSTIFIYHEGQAKRGPDEVCSFLKQYIDSVPMTYDDVHVYADNCGGKSKNHAVSRFFLALTDTGRFKKVKQFFPVVGHSYSPCDRDFAIIKRSLRKCNRLYTIRELTELIVKSSVDRKFIVVEVNEKMILDFQSWWGKYYKRSPISQETKRKPKQQQTSFGISSYYHFEYDTAAKGVCKAMSCINGLVVNTFCLANSTRTPIQLPQDLLYTDIGVSMNQAKLEDIQKTLDYIPDEHKDYYLDIISKSIVASYIYNNV</sequence>